<comment type="caution">
    <text evidence="5">The sequence shown here is derived from an EMBL/GenBank/DDBJ whole genome shotgun (WGS) entry which is preliminary data.</text>
</comment>
<keyword evidence="6" id="KW-1185">Reference proteome</keyword>
<evidence type="ECO:0000256" key="1">
    <source>
        <dbReference type="ARBA" id="ARBA00001946"/>
    </source>
</evidence>
<name>A0ABV8Q6B8_9MICO</name>
<evidence type="ECO:0000313" key="6">
    <source>
        <dbReference type="Proteomes" id="UP001595900"/>
    </source>
</evidence>
<evidence type="ECO:0000259" key="4">
    <source>
        <dbReference type="SMART" id="SM00922"/>
    </source>
</evidence>
<dbReference type="InterPro" id="IPR046945">
    <property type="entry name" value="RHMD-like"/>
</dbReference>
<dbReference type="Gene3D" id="3.20.20.120">
    <property type="entry name" value="Enolase-like C-terminal domain"/>
    <property type="match status" value="1"/>
</dbReference>
<evidence type="ECO:0000313" key="5">
    <source>
        <dbReference type="EMBL" id="MFC4242997.1"/>
    </source>
</evidence>
<protein>
    <submittedName>
        <fullName evidence="5">Enolase C-terminal domain-like protein</fullName>
    </submittedName>
</protein>
<dbReference type="SUPFAM" id="SSF51604">
    <property type="entry name" value="Enolase C-terminal domain-like"/>
    <property type="match status" value="1"/>
</dbReference>
<dbReference type="RefSeq" id="WP_390227965.1">
    <property type="nucleotide sequence ID" value="NZ_JBHSCN010000004.1"/>
</dbReference>
<dbReference type="InterPro" id="IPR018110">
    <property type="entry name" value="Mandel_Rmase/mucon_lact_enz_CS"/>
</dbReference>
<dbReference type="SMART" id="SM00922">
    <property type="entry name" value="MR_MLE"/>
    <property type="match status" value="1"/>
</dbReference>
<proteinExistence type="predicted"/>
<dbReference type="InterPro" id="IPR036849">
    <property type="entry name" value="Enolase-like_C_sf"/>
</dbReference>
<dbReference type="Gene3D" id="3.30.390.10">
    <property type="entry name" value="Enolase-like, N-terminal domain"/>
    <property type="match status" value="1"/>
</dbReference>
<dbReference type="InterPro" id="IPR029065">
    <property type="entry name" value="Enolase_C-like"/>
</dbReference>
<accession>A0ABV8Q6B8</accession>
<feature type="domain" description="Mandelate racemase/muconate lactonizing enzyme C-terminal" evidence="4">
    <location>
        <begin position="145"/>
        <end position="244"/>
    </location>
</feature>
<evidence type="ECO:0000256" key="3">
    <source>
        <dbReference type="ARBA" id="ARBA00022842"/>
    </source>
</evidence>
<dbReference type="PANTHER" id="PTHR13794">
    <property type="entry name" value="ENOLASE SUPERFAMILY, MANDELATE RACEMASE"/>
    <property type="match status" value="1"/>
</dbReference>
<dbReference type="SFLD" id="SFLDG00179">
    <property type="entry name" value="mandelate_racemase"/>
    <property type="match status" value="1"/>
</dbReference>
<dbReference type="InterPro" id="IPR029017">
    <property type="entry name" value="Enolase-like_N"/>
</dbReference>
<dbReference type="SUPFAM" id="SSF54826">
    <property type="entry name" value="Enolase N-terminal domain-like"/>
    <property type="match status" value="1"/>
</dbReference>
<dbReference type="InterPro" id="IPR013341">
    <property type="entry name" value="Mandelate_racemase_N_dom"/>
</dbReference>
<keyword evidence="2" id="KW-0479">Metal-binding</keyword>
<dbReference type="PANTHER" id="PTHR13794:SF58">
    <property type="entry name" value="MITOCHONDRIAL ENOLASE SUPERFAMILY MEMBER 1"/>
    <property type="match status" value="1"/>
</dbReference>
<gene>
    <name evidence="5" type="ORF">ACFOYW_06405</name>
</gene>
<reference evidence="6" key="1">
    <citation type="journal article" date="2019" name="Int. J. Syst. Evol. Microbiol.">
        <title>The Global Catalogue of Microorganisms (GCM) 10K type strain sequencing project: providing services to taxonomists for standard genome sequencing and annotation.</title>
        <authorList>
            <consortium name="The Broad Institute Genomics Platform"/>
            <consortium name="The Broad Institute Genome Sequencing Center for Infectious Disease"/>
            <person name="Wu L."/>
            <person name="Ma J."/>
        </authorList>
    </citation>
    <scope>NUCLEOTIDE SEQUENCE [LARGE SCALE GENOMIC DNA]</scope>
    <source>
        <strain evidence="6">CGMCC 1.10363</strain>
    </source>
</reference>
<dbReference type="SFLD" id="SFLDS00001">
    <property type="entry name" value="Enolase"/>
    <property type="match status" value="1"/>
</dbReference>
<dbReference type="EMBL" id="JBHSCN010000004">
    <property type="protein sequence ID" value="MFC4242997.1"/>
    <property type="molecule type" value="Genomic_DNA"/>
</dbReference>
<dbReference type="Proteomes" id="UP001595900">
    <property type="component" value="Unassembled WGS sequence"/>
</dbReference>
<organism evidence="5 6">
    <name type="scientific">Gryllotalpicola reticulitermitis</name>
    <dbReference type="NCBI Taxonomy" id="1184153"/>
    <lineage>
        <taxon>Bacteria</taxon>
        <taxon>Bacillati</taxon>
        <taxon>Actinomycetota</taxon>
        <taxon>Actinomycetes</taxon>
        <taxon>Micrococcales</taxon>
        <taxon>Microbacteriaceae</taxon>
        <taxon>Gryllotalpicola</taxon>
    </lineage>
</organism>
<evidence type="ECO:0000256" key="2">
    <source>
        <dbReference type="ARBA" id="ARBA00022723"/>
    </source>
</evidence>
<dbReference type="PROSITE" id="PS00908">
    <property type="entry name" value="MR_MLE_1"/>
    <property type="match status" value="1"/>
</dbReference>
<sequence length="364" mass="38643">MIPASDPIDRVTAEVYRVPTDQPEADGTAEWDATTVVVVRVAAGEIEGLGYSYADASAALVVTKVLAPLVRGACASDLPYLRDAMDRAVRNLGRAGVVACAISAVDVALWDLRARLVRMPLLELLGRARAAAPVYGSGGFTTYDDDTTAAQLREWLELGVGAAKIKIGESAGAAEARDLQRVALAREVLGDVELFVDANGGYTPSQARRVERDLRDFDVRWFEEPVSSDYPAELAAVRAGAAMDIAAGEYCWGIQDAARLLAAGAVDCLQLDVTRCGGFTGWLEGAALAEASGISISAHCAPQLSAHAVCAVRRARHLEYFHDHARIEPLLFDGALEVREGSIEPAGTPGLGLTLGPRAEQFRV</sequence>
<dbReference type="Pfam" id="PF13378">
    <property type="entry name" value="MR_MLE_C"/>
    <property type="match status" value="1"/>
</dbReference>
<keyword evidence="3" id="KW-0460">Magnesium</keyword>
<dbReference type="InterPro" id="IPR013342">
    <property type="entry name" value="Mandelate_racemase_C"/>
</dbReference>
<comment type="cofactor">
    <cofactor evidence="1">
        <name>Mg(2+)</name>
        <dbReference type="ChEBI" id="CHEBI:18420"/>
    </cofactor>
</comment>
<dbReference type="Pfam" id="PF02746">
    <property type="entry name" value="MR_MLE_N"/>
    <property type="match status" value="1"/>
</dbReference>